<dbReference type="EMBL" id="PPSK01000003">
    <property type="protein sequence ID" value="POB05069.1"/>
    <property type="molecule type" value="Genomic_DNA"/>
</dbReference>
<accession>A0A2P4EXW1</accession>
<dbReference type="InterPro" id="IPR013976">
    <property type="entry name" value="HDOD"/>
</dbReference>
<reference evidence="3 4" key="1">
    <citation type="submission" date="2018-01" db="EMBL/GenBank/DDBJ databases">
        <title>Draft genome of the type strain Pseudomonas oceani DSM 100277 isolated from the deep water in Okinawa trough, northwestern Pacific Ocean.</title>
        <authorList>
            <person name="Gomila M."/>
            <person name="Mulet M."/>
            <person name="Garcia-Valdes E."/>
            <person name="Lalucat J."/>
        </authorList>
    </citation>
    <scope>NUCLEOTIDE SEQUENCE [LARGE SCALE GENOMIC DNA]</scope>
    <source>
        <strain evidence="3 4">DSM 100277</strain>
    </source>
</reference>
<comment type="caution">
    <text evidence="3">The sequence shown here is derived from an EMBL/GenBank/DDBJ whole genome shotgun (WGS) entry which is preliminary data.</text>
</comment>
<dbReference type="SUPFAM" id="SSF109604">
    <property type="entry name" value="HD-domain/PDEase-like"/>
    <property type="match status" value="1"/>
</dbReference>
<feature type="region of interest" description="Disordered" evidence="1">
    <location>
        <begin position="337"/>
        <end position="358"/>
    </location>
</feature>
<protein>
    <recommendedName>
        <fullName evidence="2">HDOD domain-containing protein</fullName>
    </recommendedName>
</protein>
<evidence type="ECO:0000313" key="4">
    <source>
        <dbReference type="Proteomes" id="UP000243451"/>
    </source>
</evidence>
<feature type="compositionally biased region" description="Low complexity" evidence="1">
    <location>
        <begin position="343"/>
        <end position="358"/>
    </location>
</feature>
<feature type="domain" description="HDOD" evidence="2">
    <location>
        <begin position="25"/>
        <end position="217"/>
    </location>
</feature>
<gene>
    <name evidence="3" type="ORF">C1949_04670</name>
</gene>
<dbReference type="OrthoDB" id="7023490at2"/>
<sequence length="529" mass="58473">MSTHPNNGNREVIGELRQKLSDCVLPISPADQHSLVEHLESDLLSITELTQEIMRSPVAALHICRAAGAAARKRDVDVLTLEQACSLLGTQRIAQLLKDLPVVDPQQLPWAYRQLLSISEHAVSQAQGLFAHRIARLWHEMSLATLLFLSPLWTLAYLKPHLFQHWEGLNNGVLPDGVTRRQVAETTASGFKLVQLVAQDWWLPPWILQGYRSLNDNRRTMVKALHVARDSAHPQDQQAQLDSDRELYRWLTQPANSALISNGIALSSHDSWYKRHTLRWQKLTALYLNCDVADAQRLTHENAVNSAHEQFARNGSDLLLPATRLLHPVTLTGATNKVSEPVSATATNSSGTSNNRSAANPELWRSLCLKLSKQPESFNNLTQLLECAQNALINGLGLPASWIALSSAGTHQLVIAVASGFNNEQPVAGAAIGSSREGSWPTWLLSANSHDIDQRQRATHAATLPDKVLQLSAGNAFHLTPLVHNQQLIGLVFVSTGNDQLLAPKHLQAVVKTTQCLHKALLHFKQRHQ</sequence>
<proteinExistence type="predicted"/>
<name>A0A2P4EXW1_9GAMM</name>
<organism evidence="3 4">
    <name type="scientific">Halopseudomonas oceani</name>
    <dbReference type="NCBI Taxonomy" id="1708783"/>
    <lineage>
        <taxon>Bacteria</taxon>
        <taxon>Pseudomonadati</taxon>
        <taxon>Pseudomonadota</taxon>
        <taxon>Gammaproteobacteria</taxon>
        <taxon>Pseudomonadales</taxon>
        <taxon>Pseudomonadaceae</taxon>
        <taxon>Halopseudomonas</taxon>
    </lineage>
</organism>
<dbReference type="Proteomes" id="UP000243451">
    <property type="component" value="Unassembled WGS sequence"/>
</dbReference>
<evidence type="ECO:0000313" key="3">
    <source>
        <dbReference type="EMBL" id="POB05069.1"/>
    </source>
</evidence>
<dbReference type="AlphaFoldDB" id="A0A2P4EXW1"/>
<dbReference type="RefSeq" id="WP_104737308.1">
    <property type="nucleotide sequence ID" value="NZ_BMHR01000001.1"/>
</dbReference>
<keyword evidence="4" id="KW-1185">Reference proteome</keyword>
<dbReference type="PROSITE" id="PS51833">
    <property type="entry name" value="HDOD"/>
    <property type="match status" value="1"/>
</dbReference>
<dbReference type="Gene3D" id="1.10.3210.10">
    <property type="entry name" value="Hypothetical protein af1432"/>
    <property type="match status" value="1"/>
</dbReference>
<evidence type="ECO:0000256" key="1">
    <source>
        <dbReference type="SAM" id="MobiDB-lite"/>
    </source>
</evidence>
<evidence type="ECO:0000259" key="2">
    <source>
        <dbReference type="PROSITE" id="PS51833"/>
    </source>
</evidence>